<evidence type="ECO:0000313" key="2">
    <source>
        <dbReference type="EMBL" id="MFE9597972.1"/>
    </source>
</evidence>
<reference evidence="2 3" key="1">
    <citation type="submission" date="2024-10" db="EMBL/GenBank/DDBJ databases">
        <title>The Natural Products Discovery Center: Release of the First 8490 Sequenced Strains for Exploring Actinobacteria Biosynthetic Diversity.</title>
        <authorList>
            <person name="Kalkreuter E."/>
            <person name="Kautsar S.A."/>
            <person name="Yang D."/>
            <person name="Bader C.D."/>
            <person name="Teijaro C.N."/>
            <person name="Fluegel L."/>
            <person name="Davis C.M."/>
            <person name="Simpson J.R."/>
            <person name="Lauterbach L."/>
            <person name="Steele A.D."/>
            <person name="Gui C."/>
            <person name="Meng S."/>
            <person name="Li G."/>
            <person name="Viehrig K."/>
            <person name="Ye F."/>
            <person name="Su P."/>
            <person name="Kiefer A.F."/>
            <person name="Nichols A."/>
            <person name="Cepeda A.J."/>
            <person name="Yan W."/>
            <person name="Fan B."/>
            <person name="Jiang Y."/>
            <person name="Adhikari A."/>
            <person name="Zheng C.-J."/>
            <person name="Schuster L."/>
            <person name="Cowan T.M."/>
            <person name="Smanski M.J."/>
            <person name="Chevrette M.G."/>
            <person name="De Carvalho L.P.S."/>
            <person name="Shen B."/>
        </authorList>
    </citation>
    <scope>NUCLEOTIDE SEQUENCE [LARGE SCALE GENOMIC DNA]</scope>
    <source>
        <strain evidence="2 3">NPDC006488</strain>
    </source>
</reference>
<dbReference type="InterPro" id="IPR023374">
    <property type="entry name" value="AttH-like_dom_sf"/>
</dbReference>
<dbReference type="Pfam" id="PF17186">
    <property type="entry name" value="Lipocalin_9"/>
    <property type="match status" value="1"/>
</dbReference>
<dbReference type="EMBL" id="JBIAHM010000002">
    <property type="protein sequence ID" value="MFE9597972.1"/>
    <property type="molecule type" value="Genomic_DNA"/>
</dbReference>
<protein>
    <submittedName>
        <fullName evidence="2">Lipocalin family protein</fullName>
    </submittedName>
</protein>
<dbReference type="Proteomes" id="UP001601303">
    <property type="component" value="Unassembled WGS sequence"/>
</dbReference>
<dbReference type="InterPro" id="IPR010791">
    <property type="entry name" value="AttH_dom"/>
</dbReference>
<dbReference type="Gene3D" id="2.40.370.10">
    <property type="entry name" value="AttH-like domain"/>
    <property type="match status" value="2"/>
</dbReference>
<dbReference type="PANTHER" id="PTHR38591:SF1">
    <property type="entry name" value="BLL1000 PROTEIN"/>
    <property type="match status" value="1"/>
</dbReference>
<organism evidence="2 3">
    <name type="scientific">Streptomyces hokutonensis</name>
    <dbReference type="NCBI Taxonomy" id="1306990"/>
    <lineage>
        <taxon>Bacteria</taxon>
        <taxon>Bacillati</taxon>
        <taxon>Actinomycetota</taxon>
        <taxon>Actinomycetes</taxon>
        <taxon>Kitasatosporales</taxon>
        <taxon>Streptomycetaceae</taxon>
        <taxon>Streptomyces</taxon>
    </lineage>
</organism>
<dbReference type="Pfam" id="PF07143">
    <property type="entry name" value="CrtC"/>
    <property type="match status" value="1"/>
</dbReference>
<comment type="caution">
    <text evidence="2">The sequence shown here is derived from an EMBL/GenBank/DDBJ whole genome shotgun (WGS) entry which is preliminary data.</text>
</comment>
<dbReference type="RefSeq" id="WP_388103007.1">
    <property type="nucleotide sequence ID" value="NZ_JBIAHM010000002.1"/>
</dbReference>
<evidence type="ECO:0000313" key="3">
    <source>
        <dbReference type="Proteomes" id="UP001601303"/>
    </source>
</evidence>
<keyword evidence="3" id="KW-1185">Reference proteome</keyword>
<name>A0ABW6LXF4_9ACTN</name>
<dbReference type="SUPFAM" id="SSF159245">
    <property type="entry name" value="AttH-like"/>
    <property type="match status" value="1"/>
</dbReference>
<sequence>MDLRLKAVGPTLYDNGTGLFPFLDDTSYYYSLPNLRTTGTLTLDGSTEQVTGTSWLDRQWGNWSWGPLHKWTWMALQLDNGQVLNLWDLFDDSGEKHWATVLSPDGTHRVVSVDPLAPQATRFETSPTTGQRYAGKWTVTIPALNTRLVVTARPVLQEIQANQPFTPGINEADSSVRGTYQGRPVTGDAYVEQFGIWK</sequence>
<feature type="domain" description="AttH" evidence="1">
    <location>
        <begin position="2"/>
        <end position="62"/>
    </location>
</feature>
<accession>A0ABW6LXF4</accession>
<gene>
    <name evidence="2" type="ORF">ACFYNQ_05250</name>
</gene>
<dbReference type="PANTHER" id="PTHR38591">
    <property type="entry name" value="HYDROLASE"/>
    <property type="match status" value="1"/>
</dbReference>
<evidence type="ECO:0000259" key="1">
    <source>
        <dbReference type="Pfam" id="PF07143"/>
    </source>
</evidence>
<proteinExistence type="predicted"/>